<dbReference type="Gene3D" id="2.30.42.10">
    <property type="match status" value="1"/>
</dbReference>
<reference evidence="1 2" key="1">
    <citation type="journal article" date="2012" name="Nat. Genet.">
        <title>The yak genome and adaptation to life at high altitude.</title>
        <authorList>
            <person name="Qiu Q."/>
            <person name="Zhang G."/>
            <person name="Ma T."/>
            <person name="Qian W."/>
            <person name="Wang J."/>
            <person name="Ye Z."/>
            <person name="Cao C."/>
            <person name="Hu Q."/>
            <person name="Kim J."/>
            <person name="Larkin D.M."/>
            <person name="Auvil L."/>
            <person name="Capitanu B."/>
            <person name="Ma J."/>
            <person name="Lewin H.A."/>
            <person name="Qian X."/>
            <person name="Lang Y."/>
            <person name="Zhou R."/>
            <person name="Wang L."/>
            <person name="Wang K."/>
            <person name="Xia J."/>
            <person name="Liao S."/>
            <person name="Pan S."/>
            <person name="Lu X."/>
            <person name="Hou H."/>
            <person name="Wang Y."/>
            <person name="Zang X."/>
            <person name="Yin Y."/>
            <person name="Ma H."/>
            <person name="Zhang J."/>
            <person name="Wang Z."/>
            <person name="Zhang Y."/>
            <person name="Zhang D."/>
            <person name="Yonezawa T."/>
            <person name="Hasegawa M."/>
            <person name="Zhong Y."/>
            <person name="Liu W."/>
            <person name="Zhang Y."/>
            <person name="Huang Z."/>
            <person name="Zhang S."/>
            <person name="Long R."/>
            <person name="Yang H."/>
            <person name="Wang J."/>
            <person name="Lenstra J.A."/>
            <person name="Cooper D.N."/>
            <person name="Wu Y."/>
            <person name="Wang J."/>
            <person name="Shi P."/>
            <person name="Wang J."/>
            <person name="Liu J."/>
        </authorList>
    </citation>
    <scope>NUCLEOTIDE SEQUENCE [LARGE SCALE GENOMIC DNA]</scope>
    <source>
        <strain evidence="2">yakQH1</strain>
    </source>
</reference>
<dbReference type="Proteomes" id="UP000011080">
    <property type="component" value="Unassembled WGS sequence"/>
</dbReference>
<dbReference type="InterPro" id="IPR036034">
    <property type="entry name" value="PDZ_sf"/>
</dbReference>
<protein>
    <submittedName>
        <fullName evidence="1">Uncharacterized protein</fullName>
    </submittedName>
</protein>
<dbReference type="EMBL" id="JH881424">
    <property type="protein sequence ID" value="ELR54423.1"/>
    <property type="molecule type" value="Genomic_DNA"/>
</dbReference>
<sequence length="156" mass="17157">MENRPGSFQYVPVQLQGGAPWGFTLKGGLEHCEPLTVSKRGAGGTGKAAWQLSLRCLLLDRPPGHPAWADYWARVRCGNRDEASVAFVSLTSHGRTRAHPFSRRGVAAWARPFLPTRVLPQRRRDFLHVEERGGNFCAMERSCVGAAAAAARVCLF</sequence>
<evidence type="ECO:0000313" key="1">
    <source>
        <dbReference type="EMBL" id="ELR54423.1"/>
    </source>
</evidence>
<evidence type="ECO:0000313" key="2">
    <source>
        <dbReference type="Proteomes" id="UP000011080"/>
    </source>
</evidence>
<name>L8IDZ4_9CETA</name>
<accession>L8IDZ4</accession>
<organism evidence="1 2">
    <name type="scientific">Bos mutus</name>
    <name type="common">wild yak</name>
    <dbReference type="NCBI Taxonomy" id="72004"/>
    <lineage>
        <taxon>Eukaryota</taxon>
        <taxon>Metazoa</taxon>
        <taxon>Chordata</taxon>
        <taxon>Craniata</taxon>
        <taxon>Vertebrata</taxon>
        <taxon>Euteleostomi</taxon>
        <taxon>Mammalia</taxon>
        <taxon>Eutheria</taxon>
        <taxon>Laurasiatheria</taxon>
        <taxon>Artiodactyla</taxon>
        <taxon>Ruminantia</taxon>
        <taxon>Pecora</taxon>
        <taxon>Bovidae</taxon>
        <taxon>Bovinae</taxon>
        <taxon>Bos</taxon>
    </lineage>
</organism>
<dbReference type="AlphaFoldDB" id="L8IDZ4"/>
<gene>
    <name evidence="1" type="ORF">M91_11327</name>
</gene>
<proteinExistence type="predicted"/>